<proteinExistence type="predicted"/>
<evidence type="ECO:0000313" key="2">
    <source>
        <dbReference type="EMBL" id="VFJ93291.1"/>
    </source>
</evidence>
<gene>
    <name evidence="2" type="ORF">BECKLFY1418A_GA0070994_103030</name>
    <name evidence="1" type="ORF">BECKLFY1418B_GA0070995_102518</name>
</gene>
<organism evidence="1">
    <name type="scientific">Candidatus Kentrum sp. LFY</name>
    <dbReference type="NCBI Taxonomy" id="2126342"/>
    <lineage>
        <taxon>Bacteria</taxon>
        <taxon>Pseudomonadati</taxon>
        <taxon>Pseudomonadota</taxon>
        <taxon>Gammaproteobacteria</taxon>
        <taxon>Candidatus Kentrum</taxon>
    </lineage>
</organism>
<protein>
    <submittedName>
        <fullName evidence="1">Uncharacterized protein</fullName>
    </submittedName>
</protein>
<reference evidence="1" key="1">
    <citation type="submission" date="2019-02" db="EMBL/GenBank/DDBJ databases">
        <authorList>
            <person name="Gruber-Vodicka R. H."/>
            <person name="Seah K. B. B."/>
        </authorList>
    </citation>
    <scope>NUCLEOTIDE SEQUENCE</scope>
    <source>
        <strain evidence="2">BECK_M6</strain>
        <strain evidence="1">BECK_M7</strain>
    </source>
</reference>
<name>A0A450UFI9_9GAMM</name>
<dbReference type="EMBL" id="CAADFF010000025">
    <property type="protein sequence ID" value="VFJ91327.1"/>
    <property type="molecule type" value="Genomic_DNA"/>
</dbReference>
<dbReference type="EMBL" id="CAADFH010000030">
    <property type="protein sequence ID" value="VFJ93291.1"/>
    <property type="molecule type" value="Genomic_DNA"/>
</dbReference>
<evidence type="ECO:0000313" key="1">
    <source>
        <dbReference type="EMBL" id="VFJ91327.1"/>
    </source>
</evidence>
<sequence>MKNTNAQVMAKVLTKIAQAVRRLDESEIEKLLAGDFRVELVLGAREKRHNKNAVNPDADAEKDISDVARRLRSLDDRDEGRFILEQRVPNKDLLTRLVRYLDLPLHKQETTERLKDKIIEATIGYRLRSRAIRGTGDLGNTAN</sequence>
<dbReference type="AlphaFoldDB" id="A0A450UFI9"/>
<accession>A0A450UFI9</accession>